<dbReference type="Pfam" id="PF17042">
    <property type="entry name" value="NBD_C"/>
    <property type="match status" value="1"/>
</dbReference>
<evidence type="ECO:0000256" key="1">
    <source>
        <dbReference type="ARBA" id="ARBA00005715"/>
    </source>
</evidence>
<keyword evidence="3" id="KW-0547">Nucleotide-binding</keyword>
<evidence type="ECO:0000259" key="7">
    <source>
        <dbReference type="Pfam" id="PF07005"/>
    </source>
</evidence>
<evidence type="ECO:0000256" key="6">
    <source>
        <dbReference type="ARBA" id="ARBA00023277"/>
    </source>
</evidence>
<dbReference type="EMBL" id="JAVREV010000010">
    <property type="protein sequence ID" value="MDT0444603.1"/>
    <property type="molecule type" value="Genomic_DNA"/>
</dbReference>
<evidence type="ECO:0000256" key="5">
    <source>
        <dbReference type="ARBA" id="ARBA00022840"/>
    </source>
</evidence>
<evidence type="ECO:0000256" key="2">
    <source>
        <dbReference type="ARBA" id="ARBA00022679"/>
    </source>
</evidence>
<dbReference type="InterPro" id="IPR010737">
    <property type="entry name" value="4-carb_acid_sugar_kinase_N"/>
</dbReference>
<proteinExistence type="inferred from homology"/>
<keyword evidence="6" id="KW-0119">Carbohydrate metabolism</keyword>
<evidence type="ECO:0000259" key="8">
    <source>
        <dbReference type="Pfam" id="PF17042"/>
    </source>
</evidence>
<gene>
    <name evidence="9" type="ORF">RM779_18650</name>
</gene>
<dbReference type="GO" id="GO:0016301">
    <property type="term" value="F:kinase activity"/>
    <property type="evidence" value="ECO:0007669"/>
    <property type="project" value="UniProtKB-KW"/>
</dbReference>
<dbReference type="RefSeq" id="WP_311618864.1">
    <property type="nucleotide sequence ID" value="NZ_JAVREV010000010.1"/>
</dbReference>
<dbReference type="Pfam" id="PF07005">
    <property type="entry name" value="SBD_N"/>
    <property type="match status" value="1"/>
</dbReference>
<reference evidence="10" key="1">
    <citation type="submission" date="2023-07" db="EMBL/GenBank/DDBJ databases">
        <title>30 novel species of actinomycetes from the DSMZ collection.</title>
        <authorList>
            <person name="Nouioui I."/>
        </authorList>
    </citation>
    <scope>NUCLEOTIDE SEQUENCE [LARGE SCALE GENOMIC DNA]</scope>
    <source>
        <strain evidence="10">DSM 41886</strain>
    </source>
</reference>
<dbReference type="Gene3D" id="3.40.980.20">
    <property type="entry name" value="Four-carbon acid sugar kinase, nucleotide binding domain"/>
    <property type="match status" value="1"/>
</dbReference>
<dbReference type="SUPFAM" id="SSF142764">
    <property type="entry name" value="YgbK-like"/>
    <property type="match status" value="1"/>
</dbReference>
<protein>
    <submittedName>
        <fullName evidence="9">Four-carbon acid sugar kinase family protein</fullName>
    </submittedName>
</protein>
<dbReference type="InterPro" id="IPR042213">
    <property type="entry name" value="NBD_C_sf"/>
</dbReference>
<accession>A0ABU2S716</accession>
<keyword evidence="5" id="KW-0067">ATP-binding</keyword>
<dbReference type="Gene3D" id="3.40.50.10840">
    <property type="entry name" value="Putative sugar-binding, N-terminal domain"/>
    <property type="match status" value="1"/>
</dbReference>
<dbReference type="InterPro" id="IPR031475">
    <property type="entry name" value="NBD_C"/>
</dbReference>
<evidence type="ECO:0000313" key="9">
    <source>
        <dbReference type="EMBL" id="MDT0444603.1"/>
    </source>
</evidence>
<feature type="domain" description="Four-carbon acid sugar kinase N-terminal" evidence="7">
    <location>
        <begin position="8"/>
        <end position="217"/>
    </location>
</feature>
<dbReference type="Proteomes" id="UP001183615">
    <property type="component" value="Unassembled WGS sequence"/>
</dbReference>
<keyword evidence="2" id="KW-0808">Transferase</keyword>
<keyword evidence="4 9" id="KW-0418">Kinase</keyword>
<evidence type="ECO:0000256" key="3">
    <source>
        <dbReference type="ARBA" id="ARBA00022741"/>
    </source>
</evidence>
<comment type="caution">
    <text evidence="9">The sequence shown here is derived from an EMBL/GenBank/DDBJ whole genome shotgun (WGS) entry which is preliminary data.</text>
</comment>
<dbReference type="InterPro" id="IPR037051">
    <property type="entry name" value="4-carb_acid_sugar_kinase_N_sf"/>
</dbReference>
<comment type="similarity">
    <text evidence="1">Belongs to the four-carbon acid sugar kinase family.</text>
</comment>
<sequence>MNAHPAVLIVADDLSGAADSAVALAARVRTTVVLEAAAPWPDAPVIAADTDSRYLPGPDAAARVGAAVGRAGPGTLVYKKIDSTLRGNIGPETAAALAALRGRTGRRHLAVVAPAFPATGRTVRDGRVLVDGEPVEARHQERRPLAEQLTAAGLTVAALGLATLRDGGAAAALAAAAPHTDAVVVDAVTDEDLARVMAATAGLPALLVGSGGLAHHLPGLPAPAGRPDDRAGPAGPFLVCIGSRTEVATAQRDTLAGELPALAVPVPSAPAPAAVARARITAELAADRPVVAFPDPAEPVRPDRAAAVAAGLAAVLRPALAAAGTLVVTGGETARAVLLAAGVAALDVQGETEPGVVHLRTPAGLSVITKAGAFGDARTLLRVVRAASAPPGPAPAATGPSRP</sequence>
<evidence type="ECO:0000256" key="4">
    <source>
        <dbReference type="ARBA" id="ARBA00022777"/>
    </source>
</evidence>
<keyword evidence="10" id="KW-1185">Reference proteome</keyword>
<organism evidence="9 10">
    <name type="scientific">Streptomyces johnsoniae</name>
    <dbReference type="NCBI Taxonomy" id="3075532"/>
    <lineage>
        <taxon>Bacteria</taxon>
        <taxon>Bacillati</taxon>
        <taxon>Actinomycetota</taxon>
        <taxon>Actinomycetes</taxon>
        <taxon>Kitasatosporales</taxon>
        <taxon>Streptomycetaceae</taxon>
        <taxon>Streptomyces</taxon>
    </lineage>
</organism>
<name>A0ABU2S716_9ACTN</name>
<evidence type="ECO:0000313" key="10">
    <source>
        <dbReference type="Proteomes" id="UP001183615"/>
    </source>
</evidence>
<feature type="domain" description="Four-carbon acid sugar kinase nucleotide binding" evidence="8">
    <location>
        <begin position="238"/>
        <end position="380"/>
    </location>
</feature>